<dbReference type="InterPro" id="IPR011008">
    <property type="entry name" value="Dimeric_a/b-barrel"/>
</dbReference>
<gene>
    <name evidence="1" type="ORF">GPX89_06305</name>
</gene>
<dbReference type="RefSeq" id="WP_157355631.1">
    <property type="nucleotide sequence ID" value="NZ_WRPP01000001.1"/>
</dbReference>
<evidence type="ECO:0000313" key="1">
    <source>
        <dbReference type="EMBL" id="MVU76858.1"/>
    </source>
</evidence>
<evidence type="ECO:0000313" key="2">
    <source>
        <dbReference type="Proteomes" id="UP000466794"/>
    </source>
</evidence>
<keyword evidence="2" id="KW-1185">Reference proteome</keyword>
<dbReference type="SUPFAM" id="SSF54909">
    <property type="entry name" value="Dimeric alpha+beta barrel"/>
    <property type="match status" value="1"/>
</dbReference>
<name>A0A7K1USH6_9NOCA</name>
<organism evidence="1 2">
    <name type="scientific">Nocardia terrae</name>
    <dbReference type="NCBI Taxonomy" id="2675851"/>
    <lineage>
        <taxon>Bacteria</taxon>
        <taxon>Bacillati</taxon>
        <taxon>Actinomycetota</taxon>
        <taxon>Actinomycetes</taxon>
        <taxon>Mycobacteriales</taxon>
        <taxon>Nocardiaceae</taxon>
        <taxon>Nocardia</taxon>
    </lineage>
</organism>
<protein>
    <recommendedName>
        <fullName evidence="3">DUF3291 domain-containing protein</fullName>
    </recommendedName>
</protein>
<dbReference type="Proteomes" id="UP000466794">
    <property type="component" value="Unassembled WGS sequence"/>
</dbReference>
<dbReference type="AlphaFoldDB" id="A0A7K1USH6"/>
<reference evidence="1 2" key="1">
    <citation type="submission" date="2019-12" db="EMBL/GenBank/DDBJ databases">
        <title>Nocardia sp. nov. ET3-3 isolated from soil.</title>
        <authorList>
            <person name="Kanchanasin P."/>
            <person name="Tanasupawat S."/>
            <person name="Yuki M."/>
            <person name="Kudo T."/>
        </authorList>
    </citation>
    <scope>NUCLEOTIDE SEQUENCE [LARGE SCALE GENOMIC DNA]</scope>
    <source>
        <strain evidence="1 2">ET3-3</strain>
    </source>
</reference>
<accession>A0A7K1USH6</accession>
<comment type="caution">
    <text evidence="1">The sequence shown here is derived from an EMBL/GenBank/DDBJ whole genome shotgun (WGS) entry which is preliminary data.</text>
</comment>
<sequence>MPALPWSAGVYAPADGAQLHVLTSNLPLKRYRDIPRFLRWTMKIRVQLKTAPGCAGYTLDAKVFTKTFWTLSAWSDKDAMEVFVHSGVHAEMLKDMAGRLGNPHFVDSSATAADLPLSWPEARLRIQRSS</sequence>
<proteinExistence type="predicted"/>
<dbReference type="EMBL" id="WRPP01000001">
    <property type="protein sequence ID" value="MVU76858.1"/>
    <property type="molecule type" value="Genomic_DNA"/>
</dbReference>
<evidence type="ECO:0008006" key="3">
    <source>
        <dbReference type="Google" id="ProtNLM"/>
    </source>
</evidence>